<dbReference type="RefSeq" id="WP_377044703.1">
    <property type="nucleotide sequence ID" value="NZ_JBHLUN010000008.1"/>
</dbReference>
<gene>
    <name evidence="5" type="ORF">ACFFGY_11845</name>
</gene>
<keyword evidence="2" id="KW-0238">DNA-binding</keyword>
<dbReference type="InterPro" id="IPR011711">
    <property type="entry name" value="GntR_C"/>
</dbReference>
<dbReference type="SMART" id="SM00895">
    <property type="entry name" value="FCD"/>
    <property type="match status" value="1"/>
</dbReference>
<dbReference type="InterPro" id="IPR036388">
    <property type="entry name" value="WH-like_DNA-bd_sf"/>
</dbReference>
<dbReference type="PANTHER" id="PTHR43537:SF49">
    <property type="entry name" value="TRANSCRIPTIONAL REGULATORY PROTEIN"/>
    <property type="match status" value="1"/>
</dbReference>
<protein>
    <submittedName>
        <fullName evidence="5">GntR family transcriptional regulator</fullName>
    </submittedName>
</protein>
<evidence type="ECO:0000256" key="3">
    <source>
        <dbReference type="ARBA" id="ARBA00023163"/>
    </source>
</evidence>
<dbReference type="Gene3D" id="1.10.10.10">
    <property type="entry name" value="Winged helix-like DNA-binding domain superfamily/Winged helix DNA-binding domain"/>
    <property type="match status" value="1"/>
</dbReference>
<dbReference type="InterPro" id="IPR000524">
    <property type="entry name" value="Tscrpt_reg_HTH_GntR"/>
</dbReference>
<keyword evidence="1" id="KW-0805">Transcription regulation</keyword>
<dbReference type="InterPro" id="IPR036390">
    <property type="entry name" value="WH_DNA-bd_sf"/>
</dbReference>
<dbReference type="EMBL" id="JBHLUN010000008">
    <property type="protein sequence ID" value="MFC0408949.1"/>
    <property type="molecule type" value="Genomic_DNA"/>
</dbReference>
<organism evidence="5 6">
    <name type="scientific">Roseomonas elaeocarpi</name>
    <dbReference type="NCBI Taxonomy" id="907779"/>
    <lineage>
        <taxon>Bacteria</taxon>
        <taxon>Pseudomonadati</taxon>
        <taxon>Pseudomonadota</taxon>
        <taxon>Alphaproteobacteria</taxon>
        <taxon>Acetobacterales</taxon>
        <taxon>Roseomonadaceae</taxon>
        <taxon>Roseomonas</taxon>
    </lineage>
</organism>
<dbReference type="Pfam" id="PF00392">
    <property type="entry name" value="GntR"/>
    <property type="match status" value="1"/>
</dbReference>
<dbReference type="Proteomes" id="UP001589865">
    <property type="component" value="Unassembled WGS sequence"/>
</dbReference>
<dbReference type="Gene3D" id="1.20.120.530">
    <property type="entry name" value="GntR ligand-binding domain-like"/>
    <property type="match status" value="1"/>
</dbReference>
<dbReference type="SUPFAM" id="SSF46785">
    <property type="entry name" value="Winged helix' DNA-binding domain"/>
    <property type="match status" value="1"/>
</dbReference>
<feature type="domain" description="HTH gntR-type" evidence="4">
    <location>
        <begin position="15"/>
        <end position="82"/>
    </location>
</feature>
<evidence type="ECO:0000313" key="5">
    <source>
        <dbReference type="EMBL" id="MFC0408949.1"/>
    </source>
</evidence>
<dbReference type="Pfam" id="PF07729">
    <property type="entry name" value="FCD"/>
    <property type="match status" value="1"/>
</dbReference>
<keyword evidence="6" id="KW-1185">Reference proteome</keyword>
<dbReference type="InterPro" id="IPR008920">
    <property type="entry name" value="TF_FadR/GntR_C"/>
</dbReference>
<evidence type="ECO:0000313" key="6">
    <source>
        <dbReference type="Proteomes" id="UP001589865"/>
    </source>
</evidence>
<reference evidence="5 6" key="1">
    <citation type="submission" date="2024-09" db="EMBL/GenBank/DDBJ databases">
        <authorList>
            <person name="Sun Q."/>
            <person name="Mori K."/>
        </authorList>
    </citation>
    <scope>NUCLEOTIDE SEQUENCE [LARGE SCALE GENOMIC DNA]</scope>
    <source>
        <strain evidence="5 6">TBRC 5777</strain>
    </source>
</reference>
<proteinExistence type="predicted"/>
<sequence>MLASALLPLSDTETASLSDRVYGRLRDAIIAGSLVPRARVSERMLAGVLGVSAAPVREALRRLESEGLVITLPRRGTLVADFGPEQLEKMGRIRVALEGTAAAFAARQATPEHIEALTAQLAVMREATEAGDAEALAQANERFHDMIHEIADNAFLEQMLRSLRGYDRVGRRRILAAPGELKLALQEHAALVEALRERDGEEAEARMRAHALRSLQQAFWAPFDAPGHGGKLA</sequence>
<dbReference type="PANTHER" id="PTHR43537">
    <property type="entry name" value="TRANSCRIPTIONAL REGULATOR, GNTR FAMILY"/>
    <property type="match status" value="1"/>
</dbReference>
<dbReference type="CDD" id="cd07377">
    <property type="entry name" value="WHTH_GntR"/>
    <property type="match status" value="1"/>
</dbReference>
<comment type="caution">
    <text evidence="5">The sequence shown here is derived from an EMBL/GenBank/DDBJ whole genome shotgun (WGS) entry which is preliminary data.</text>
</comment>
<evidence type="ECO:0000259" key="4">
    <source>
        <dbReference type="PROSITE" id="PS50949"/>
    </source>
</evidence>
<accession>A0ABV6JT96</accession>
<dbReference type="PROSITE" id="PS50949">
    <property type="entry name" value="HTH_GNTR"/>
    <property type="match status" value="1"/>
</dbReference>
<dbReference type="SMART" id="SM00345">
    <property type="entry name" value="HTH_GNTR"/>
    <property type="match status" value="1"/>
</dbReference>
<name>A0ABV6JT96_9PROT</name>
<evidence type="ECO:0000256" key="2">
    <source>
        <dbReference type="ARBA" id="ARBA00023125"/>
    </source>
</evidence>
<evidence type="ECO:0000256" key="1">
    <source>
        <dbReference type="ARBA" id="ARBA00023015"/>
    </source>
</evidence>
<keyword evidence="3" id="KW-0804">Transcription</keyword>
<dbReference type="SUPFAM" id="SSF48008">
    <property type="entry name" value="GntR ligand-binding domain-like"/>
    <property type="match status" value="1"/>
</dbReference>